<feature type="region of interest" description="Disordered" evidence="1">
    <location>
        <begin position="291"/>
        <end position="359"/>
    </location>
</feature>
<dbReference type="InterPro" id="IPR002999">
    <property type="entry name" value="Tudor"/>
</dbReference>
<dbReference type="PANTHER" id="PTHR22948:SF72">
    <property type="entry name" value="TUDOR DOMAIN-CONTAINING PROTEIN"/>
    <property type="match status" value="1"/>
</dbReference>
<dbReference type="InterPro" id="IPR035437">
    <property type="entry name" value="SNase_OB-fold_sf"/>
</dbReference>
<feature type="domain" description="Tudor" evidence="2">
    <location>
        <begin position="814"/>
        <end position="872"/>
    </location>
</feature>
<dbReference type="SMART" id="SM00333">
    <property type="entry name" value="TUDOR"/>
    <property type="match status" value="3"/>
</dbReference>
<feature type="compositionally biased region" description="Polar residues" evidence="1">
    <location>
        <begin position="493"/>
        <end position="504"/>
    </location>
</feature>
<evidence type="ECO:0000256" key="1">
    <source>
        <dbReference type="SAM" id="MobiDB-lite"/>
    </source>
</evidence>
<reference evidence="4" key="1">
    <citation type="submission" date="2022-11" db="UniProtKB">
        <authorList>
            <consortium name="WormBaseParasite"/>
        </authorList>
    </citation>
    <scope>IDENTIFICATION</scope>
</reference>
<dbReference type="Gene3D" id="2.30.30.140">
    <property type="match status" value="3"/>
</dbReference>
<feature type="domain" description="Tudor" evidence="2">
    <location>
        <begin position="118"/>
        <end position="177"/>
    </location>
</feature>
<evidence type="ECO:0000259" key="2">
    <source>
        <dbReference type="PROSITE" id="PS50304"/>
    </source>
</evidence>
<dbReference type="Gene3D" id="2.40.50.90">
    <property type="match status" value="2"/>
</dbReference>
<evidence type="ECO:0000313" key="3">
    <source>
        <dbReference type="Proteomes" id="UP000887581"/>
    </source>
</evidence>
<keyword evidence="3" id="KW-1185">Reference proteome</keyword>
<feature type="compositionally biased region" description="Basic and acidic residues" evidence="1">
    <location>
        <begin position="347"/>
        <end position="358"/>
    </location>
</feature>
<feature type="domain" description="Tudor" evidence="2">
    <location>
        <begin position="621"/>
        <end position="678"/>
    </location>
</feature>
<organism evidence="3 4">
    <name type="scientific">Setaria digitata</name>
    <dbReference type="NCBI Taxonomy" id="48799"/>
    <lineage>
        <taxon>Eukaryota</taxon>
        <taxon>Metazoa</taxon>
        <taxon>Ecdysozoa</taxon>
        <taxon>Nematoda</taxon>
        <taxon>Chromadorea</taxon>
        <taxon>Rhabditida</taxon>
        <taxon>Spirurina</taxon>
        <taxon>Spiruromorpha</taxon>
        <taxon>Filarioidea</taxon>
        <taxon>Setariidae</taxon>
        <taxon>Setaria</taxon>
    </lineage>
</organism>
<protein>
    <submittedName>
        <fullName evidence="4">Tudor domain-containing protein</fullName>
    </submittedName>
</protein>
<sequence>MESPSVSRRYVQKGFFYKCLLKFALTLTVFQENVSKDLDDFGLYYQPIRTALATRIQMPNLPPLMLPVVAGEYVRARISYVADCERVFVQLQNNARTILKVGERLKELENRRHEPLCNPECGVIIAALYPLDRCYYRACVFSKIDLDSVFVFYIDYGNMASVNIGDAFLLKDPYLLSVPPQAIQLIIKDVKRPRLTSEQISNLLTDQTVGAQIVGVSWNGESFIANLFLKDEKGRNINLTEVILGERPAPTLPAPETVTMDEFSDVEDESLNYMCQSRQWKRSVANYRRPGSTDEQVRSKIGSFSGSFRSKTSGSDSNSIVVTRNRNDGKTRRNFCEPGRSTYRGSINRESDFDRNESRTVGNRKLVGDSASERFLRSVSNRFVEHKAVSSHDFNSGLSVFRRGGQLRKRGGSESSQSFLDHDAHSGDTAVDKSGWKSGSWVATSSMVNGGDEFNRPLNSDFKKADVENWNINVGGWETNNDSRGCVDDNSETKGVQPTPTSGVLENGRNHSESIEATGKLPISVYSEKTDGSGTVINLPSYPKPDNSITTQLSAVTFNRIKSSSLEDIKFGDLVDGIRSDGSIHADPSSFFVQLNRDESSIEHLILSEAQLPDNLPKLFSFEISQACIAIFMGEYYRAEIIEEGFNNKKKILFVDYGNVEIVSTSGLYLINESLPEQFCALRRMAFHCRLHDVMPVAFKCAFDMEARKVFSELTANEKLGIRFHHQSIKGIYDVTITLSNGRSVSDVLISRGFAAPFKWGVGPLLPLYETLNVLRSDEFAHVQAVFTIQLSDCLAQLEELNSAYVDSKETVEVPQIGDVVIAYFEGSPYRAEIIEMESNSGSYRVVYVDYGNENVCTKEELFVLDKDQQPDEILYTPRQGIRCRIDGVQPRNGVREWPDKVQKCIDSLISSTSFEAAFGSPSMDGVYPIRIMVPKKQLNGDVWGTDETNNVEDRVDLAGWLVAKGYAETEAVWRDYPVMNLLSDGQHEYEMLITEIDGEIIRARPCIFDRLYAKMKQALVNIEAIPLVTNAATGLIILNKENKRAALISSNDTTQKKCLLVDEGISVDHLPVQFYGINGLCDLDGLLVRTCHHLSVQLRFTKSLLNEKLKQMILSGSAIGPAKVILVEYNVDNSYLISEIFFSDGTTLTEKFEEVNGKGTSNEESASDFSADVMRQGFDEKSVDSKSSMNGSERVICSKDYLIPQVIPIIGKQFGVNETSVQKLSRLESDFVESTAGQRINSITDEGDEFSDSISLPERISDKSQLKALEFDSIVESDVFDNARREDRTAMDHEIIDFLNSLVSRVLDLAEVE</sequence>
<feature type="region of interest" description="Disordered" evidence="1">
    <location>
        <begin position="489"/>
        <end position="508"/>
    </location>
</feature>
<proteinExistence type="predicted"/>
<feature type="compositionally biased region" description="Polar residues" evidence="1">
    <location>
        <begin position="302"/>
        <end position="324"/>
    </location>
</feature>
<dbReference type="Pfam" id="PF00567">
    <property type="entry name" value="TUDOR"/>
    <property type="match status" value="3"/>
</dbReference>
<evidence type="ECO:0000313" key="4">
    <source>
        <dbReference type="WBParaSite" id="sdigi.contig106.g4444.t1"/>
    </source>
</evidence>
<feature type="compositionally biased region" description="Basic and acidic residues" evidence="1">
    <location>
        <begin position="420"/>
        <end position="435"/>
    </location>
</feature>
<dbReference type="InterPro" id="IPR050621">
    <property type="entry name" value="Tudor_domain_containing"/>
</dbReference>
<dbReference type="SUPFAM" id="SSF63748">
    <property type="entry name" value="Tudor/PWWP/MBT"/>
    <property type="match status" value="3"/>
</dbReference>
<name>A0A915PD03_9BILA</name>
<feature type="compositionally biased region" description="Basic and acidic residues" evidence="1">
    <location>
        <begin position="325"/>
        <end position="335"/>
    </location>
</feature>
<dbReference type="Proteomes" id="UP000887581">
    <property type="component" value="Unplaced"/>
</dbReference>
<dbReference type="PANTHER" id="PTHR22948">
    <property type="entry name" value="TUDOR DOMAIN CONTAINING PROTEIN"/>
    <property type="match status" value="1"/>
</dbReference>
<dbReference type="WBParaSite" id="sdigi.contig106.g4444.t1">
    <property type="protein sequence ID" value="sdigi.contig106.g4444.t1"/>
    <property type="gene ID" value="sdigi.contig106.g4444"/>
</dbReference>
<dbReference type="GO" id="GO:0005737">
    <property type="term" value="C:cytoplasm"/>
    <property type="evidence" value="ECO:0007669"/>
    <property type="project" value="UniProtKB-ARBA"/>
</dbReference>
<feature type="region of interest" description="Disordered" evidence="1">
    <location>
        <begin position="407"/>
        <end position="435"/>
    </location>
</feature>
<accession>A0A915PD03</accession>
<dbReference type="PROSITE" id="PS50304">
    <property type="entry name" value="TUDOR"/>
    <property type="match status" value="3"/>
</dbReference>